<dbReference type="SUPFAM" id="SSF51182">
    <property type="entry name" value="RmlC-like cupins"/>
    <property type="match status" value="1"/>
</dbReference>
<dbReference type="EMBL" id="RRUE01000002">
    <property type="protein sequence ID" value="RRN43852.1"/>
    <property type="molecule type" value="Genomic_DNA"/>
</dbReference>
<dbReference type="InterPro" id="IPR006045">
    <property type="entry name" value="Cupin_1"/>
</dbReference>
<dbReference type="Proteomes" id="UP000270261">
    <property type="component" value="Unassembled WGS sequence"/>
</dbReference>
<reference evidence="2 3" key="1">
    <citation type="submission" date="2018-11" db="EMBL/GenBank/DDBJ databases">
        <title>Genome sequencing of Lautropia sp. KCOM 2505 (= ChDC F240).</title>
        <authorList>
            <person name="Kook J.-K."/>
            <person name="Park S.-N."/>
            <person name="Lim Y.K."/>
        </authorList>
    </citation>
    <scope>NUCLEOTIDE SEQUENCE [LARGE SCALE GENOMIC DNA]</scope>
    <source>
        <strain evidence="2 3">KCOM 2505</strain>
    </source>
</reference>
<dbReference type="OrthoDB" id="9783876at2"/>
<gene>
    <name evidence="2" type="ORF">EHV23_10655</name>
</gene>
<organism evidence="2 3">
    <name type="scientific">Lautropia dentalis</name>
    <dbReference type="NCBI Taxonomy" id="2490857"/>
    <lineage>
        <taxon>Bacteria</taxon>
        <taxon>Pseudomonadati</taxon>
        <taxon>Pseudomonadota</taxon>
        <taxon>Betaproteobacteria</taxon>
        <taxon>Burkholderiales</taxon>
        <taxon>Burkholderiaceae</taxon>
        <taxon>Lautropia</taxon>
    </lineage>
</organism>
<keyword evidence="3" id="KW-1185">Reference proteome</keyword>
<evidence type="ECO:0000313" key="3">
    <source>
        <dbReference type="Proteomes" id="UP000270261"/>
    </source>
</evidence>
<dbReference type="InterPro" id="IPR014710">
    <property type="entry name" value="RmlC-like_jellyroll"/>
</dbReference>
<evidence type="ECO:0000259" key="1">
    <source>
        <dbReference type="Pfam" id="PF00190"/>
    </source>
</evidence>
<proteinExistence type="predicted"/>
<feature type="domain" description="Cupin type-1" evidence="1">
    <location>
        <begin position="57"/>
        <end position="122"/>
    </location>
</feature>
<accession>A0A426FMN5</accession>
<evidence type="ECO:0000313" key="2">
    <source>
        <dbReference type="EMBL" id="RRN43852.1"/>
    </source>
</evidence>
<sequence>MAQTDAANVPKPLILRDDHRTESGIEPGCFLTDWLNDPADPDLSIACIRVVPSAETRLRRFENIQERYVVLEGQGRIELVGPNRAFTEGDHTLSALEPGDVVVIPAGYSRRITNIGPVDLVFLAICTPRFRPAALPDAPPPPPAAAPRSGA</sequence>
<dbReference type="AlphaFoldDB" id="A0A426FMN5"/>
<dbReference type="RefSeq" id="WP_125096052.1">
    <property type="nucleotide sequence ID" value="NZ_RRUE01000002.1"/>
</dbReference>
<protein>
    <submittedName>
        <fullName evidence="2">Cupin domain-containing protein</fullName>
    </submittedName>
</protein>
<dbReference type="Pfam" id="PF00190">
    <property type="entry name" value="Cupin_1"/>
    <property type="match status" value="1"/>
</dbReference>
<dbReference type="Gene3D" id="2.60.120.10">
    <property type="entry name" value="Jelly Rolls"/>
    <property type="match status" value="1"/>
</dbReference>
<comment type="caution">
    <text evidence="2">The sequence shown here is derived from an EMBL/GenBank/DDBJ whole genome shotgun (WGS) entry which is preliminary data.</text>
</comment>
<name>A0A426FMN5_9BURK</name>
<dbReference type="InterPro" id="IPR011051">
    <property type="entry name" value="RmlC_Cupin_sf"/>
</dbReference>